<comment type="caution">
    <text evidence="1">The sequence shown here is derived from an EMBL/GenBank/DDBJ whole genome shotgun (WGS) entry which is preliminary data.</text>
</comment>
<evidence type="ECO:0000313" key="1">
    <source>
        <dbReference type="EMBL" id="KKU14544.1"/>
    </source>
</evidence>
<evidence type="ECO:0000313" key="2">
    <source>
        <dbReference type="Proteomes" id="UP000034727"/>
    </source>
</evidence>
<name>A0A0G1N201_9BACT</name>
<proteinExistence type="predicted"/>
<protein>
    <submittedName>
        <fullName evidence="1">Uncharacterized protein</fullName>
    </submittedName>
</protein>
<sequence>MQFSGLTPKKVKEILDKYGKDDGLKKDKIHEFFRMFKDKNYCILIFLKNPIGIKPFEIDKTGFGAMSAWIIAKNISKVKRC</sequence>
<gene>
    <name evidence="1" type="ORF">UX22_C0021G0004</name>
</gene>
<dbReference type="EMBL" id="LCLJ01000021">
    <property type="protein sequence ID" value="KKU14544.1"/>
    <property type="molecule type" value="Genomic_DNA"/>
</dbReference>
<dbReference type="AlphaFoldDB" id="A0A0G1N201"/>
<accession>A0A0G1N201</accession>
<dbReference type="Proteomes" id="UP000034727">
    <property type="component" value="Unassembled WGS sequence"/>
</dbReference>
<reference evidence="1 2" key="1">
    <citation type="journal article" date="2015" name="Nature">
        <title>rRNA introns, odd ribosomes, and small enigmatic genomes across a large radiation of phyla.</title>
        <authorList>
            <person name="Brown C.T."/>
            <person name="Hug L.A."/>
            <person name="Thomas B.C."/>
            <person name="Sharon I."/>
            <person name="Castelle C.J."/>
            <person name="Singh A."/>
            <person name="Wilkins M.J."/>
            <person name="Williams K.H."/>
            <person name="Banfield J.F."/>
        </authorList>
    </citation>
    <scope>NUCLEOTIDE SEQUENCE [LARGE SCALE GENOMIC DNA]</scope>
</reference>
<organism evidence="1 2">
    <name type="scientific">Candidatus Jorgensenbacteria bacterium GW2011_GWA2_45_9</name>
    <dbReference type="NCBI Taxonomy" id="1618663"/>
    <lineage>
        <taxon>Bacteria</taxon>
        <taxon>Candidatus Joergenseniibacteriota</taxon>
    </lineage>
</organism>